<dbReference type="AlphaFoldDB" id="A0A6M4II88"/>
<gene>
    <name evidence="13" type="ORF">HKW67_01780</name>
</gene>
<keyword evidence="14" id="KW-1185">Reference proteome</keyword>
<keyword evidence="2" id="KW-1003">Cell membrane</keyword>
<dbReference type="CDD" id="cd04590">
    <property type="entry name" value="CBS_pair_CorC_HlyC_assoc"/>
    <property type="match status" value="1"/>
</dbReference>
<evidence type="ECO:0000256" key="9">
    <source>
        <dbReference type="PROSITE-ProRule" id="PRU01193"/>
    </source>
</evidence>
<dbReference type="Gene3D" id="3.10.580.10">
    <property type="entry name" value="CBS-domain"/>
    <property type="match status" value="1"/>
</dbReference>
<evidence type="ECO:0000313" key="13">
    <source>
        <dbReference type="EMBL" id="QJR34340.1"/>
    </source>
</evidence>
<dbReference type="KEGG" id="ggr:HKW67_01780"/>
<evidence type="ECO:0000313" key="14">
    <source>
        <dbReference type="Proteomes" id="UP000500938"/>
    </source>
</evidence>
<feature type="domain" description="CNNM transmembrane" evidence="12">
    <location>
        <begin position="14"/>
        <end position="220"/>
    </location>
</feature>
<evidence type="ECO:0000256" key="6">
    <source>
        <dbReference type="ARBA" id="ARBA00023122"/>
    </source>
</evidence>
<feature type="transmembrane region" description="Helical" evidence="10">
    <location>
        <begin position="20"/>
        <end position="45"/>
    </location>
</feature>
<keyword evidence="6 8" id="KW-0129">CBS domain</keyword>
<evidence type="ECO:0000256" key="1">
    <source>
        <dbReference type="ARBA" id="ARBA00004651"/>
    </source>
</evidence>
<dbReference type="InterPro" id="IPR000644">
    <property type="entry name" value="CBS_dom"/>
</dbReference>
<protein>
    <submittedName>
        <fullName evidence="13">HlyC/CorC family transporter</fullName>
    </submittedName>
</protein>
<dbReference type="GO" id="GO:0005886">
    <property type="term" value="C:plasma membrane"/>
    <property type="evidence" value="ECO:0007669"/>
    <property type="project" value="UniProtKB-SubCell"/>
</dbReference>
<feature type="domain" description="CBS" evidence="11">
    <location>
        <begin position="239"/>
        <end position="299"/>
    </location>
</feature>
<sequence>MLADPSSPVVDELTFGVASGRLLVVLLLVLLNAFFVAAEFALVAVRRSRIDQMAAEGDSSAKVVQRALSQLDRYISGTQLGITLASLALGWIGEPAIAVLVDRALHLVGVEPATGAAHTGAGIAVAFLVITFLHIVLGELAPKSIALARPESVSRWVVRPLMLFSRVMSPFIGMLNGTANRLLKLLGVQPVSEGGHVHSPEELRLLVMQARAHGTLDESDSAMLAGVFDFHNKKALDVMRPRTDMIAIAEDVELDELIATLRRERYSRYPVYRETQDDIVGVFLAKDFWLDEHPESFSLRDHLREPMFVPATRAAERVLDDLRRTRAHLAVVLDEYGGTAGIVTMEDLIEEVVGDIADEYDPLSRDALLFDGVLELAGSMSLVDVRSDHKLPIPEGDWSTLGGYAFAMLGRLPKVGDRVTYPGGELEIVAMDGRRVAALRVHLRTEVPSAI</sequence>
<dbReference type="InterPro" id="IPR046342">
    <property type="entry name" value="CBS_dom_sf"/>
</dbReference>
<evidence type="ECO:0000256" key="8">
    <source>
        <dbReference type="PROSITE-ProRule" id="PRU00703"/>
    </source>
</evidence>
<dbReference type="EMBL" id="CP053085">
    <property type="protein sequence ID" value="QJR34340.1"/>
    <property type="molecule type" value="Genomic_DNA"/>
</dbReference>
<keyword evidence="4" id="KW-0677">Repeat</keyword>
<dbReference type="InterPro" id="IPR044751">
    <property type="entry name" value="Ion_transp-like_CBS"/>
</dbReference>
<name>A0A6M4II88_9BACT</name>
<dbReference type="InterPro" id="IPR005170">
    <property type="entry name" value="Transptr-assoc_dom"/>
</dbReference>
<feature type="transmembrane region" description="Helical" evidence="10">
    <location>
        <begin position="121"/>
        <end position="141"/>
    </location>
</feature>
<dbReference type="RefSeq" id="WP_171223766.1">
    <property type="nucleotide sequence ID" value="NZ_CP053085.1"/>
</dbReference>
<evidence type="ECO:0000256" key="2">
    <source>
        <dbReference type="ARBA" id="ARBA00022475"/>
    </source>
</evidence>
<dbReference type="Gene3D" id="3.30.465.10">
    <property type="match status" value="1"/>
</dbReference>
<dbReference type="PROSITE" id="PS51371">
    <property type="entry name" value="CBS"/>
    <property type="match status" value="2"/>
</dbReference>
<feature type="domain" description="CBS" evidence="11">
    <location>
        <begin position="302"/>
        <end position="359"/>
    </location>
</feature>
<dbReference type="SUPFAM" id="SSF54631">
    <property type="entry name" value="CBS-domain pair"/>
    <property type="match status" value="1"/>
</dbReference>
<reference evidence="13 14" key="1">
    <citation type="submission" date="2020-05" db="EMBL/GenBank/DDBJ databases">
        <title>Complete genome sequence of Gemmatimonas greenlandica TET16.</title>
        <authorList>
            <person name="Zeng Y."/>
        </authorList>
    </citation>
    <scope>NUCLEOTIDE SEQUENCE [LARGE SCALE GENOMIC DNA]</scope>
    <source>
        <strain evidence="13 14">TET16</strain>
    </source>
</reference>
<dbReference type="PANTHER" id="PTHR43099">
    <property type="entry name" value="UPF0053 PROTEIN YRKA"/>
    <property type="match status" value="1"/>
</dbReference>
<keyword evidence="7 9" id="KW-0472">Membrane</keyword>
<feature type="transmembrane region" description="Helical" evidence="10">
    <location>
        <begin position="80"/>
        <end position="101"/>
    </location>
</feature>
<proteinExistence type="predicted"/>
<dbReference type="InterPro" id="IPR002550">
    <property type="entry name" value="CNNM"/>
</dbReference>
<accession>A0A6M4II88</accession>
<keyword evidence="3 9" id="KW-0812">Transmembrane</keyword>
<evidence type="ECO:0000256" key="7">
    <source>
        <dbReference type="ARBA" id="ARBA00023136"/>
    </source>
</evidence>
<dbReference type="FunFam" id="3.10.580.10:FF:000002">
    <property type="entry name" value="Magnesium/cobalt efflux protein CorC"/>
    <property type="match status" value="1"/>
</dbReference>
<dbReference type="PROSITE" id="PS51846">
    <property type="entry name" value="CNNM"/>
    <property type="match status" value="1"/>
</dbReference>
<dbReference type="InterPro" id="IPR016169">
    <property type="entry name" value="FAD-bd_PCMH_sub2"/>
</dbReference>
<evidence type="ECO:0000259" key="11">
    <source>
        <dbReference type="PROSITE" id="PS51371"/>
    </source>
</evidence>
<dbReference type="InterPro" id="IPR036318">
    <property type="entry name" value="FAD-bd_PCMH-like_sf"/>
</dbReference>
<dbReference type="PANTHER" id="PTHR43099:SF2">
    <property type="entry name" value="UPF0053 PROTEIN YRKA"/>
    <property type="match status" value="1"/>
</dbReference>
<evidence type="ECO:0000256" key="10">
    <source>
        <dbReference type="SAM" id="Phobius"/>
    </source>
</evidence>
<dbReference type="SMART" id="SM01091">
    <property type="entry name" value="CorC_HlyC"/>
    <property type="match status" value="1"/>
</dbReference>
<dbReference type="Pfam" id="PF03471">
    <property type="entry name" value="CorC_HlyC"/>
    <property type="match status" value="1"/>
</dbReference>
<dbReference type="SUPFAM" id="SSF56176">
    <property type="entry name" value="FAD-binding/transporter-associated domain-like"/>
    <property type="match status" value="1"/>
</dbReference>
<comment type="subcellular location">
    <subcellularLocation>
        <location evidence="1">Cell membrane</location>
        <topology evidence="1">Multi-pass membrane protein</topology>
    </subcellularLocation>
</comment>
<evidence type="ECO:0000256" key="3">
    <source>
        <dbReference type="ARBA" id="ARBA00022692"/>
    </source>
</evidence>
<organism evidence="13 14">
    <name type="scientific">Gemmatimonas groenlandica</name>
    <dbReference type="NCBI Taxonomy" id="2732249"/>
    <lineage>
        <taxon>Bacteria</taxon>
        <taxon>Pseudomonadati</taxon>
        <taxon>Gemmatimonadota</taxon>
        <taxon>Gemmatimonadia</taxon>
        <taxon>Gemmatimonadales</taxon>
        <taxon>Gemmatimonadaceae</taxon>
        <taxon>Gemmatimonas</taxon>
    </lineage>
</organism>
<dbReference type="Pfam" id="PF00571">
    <property type="entry name" value="CBS"/>
    <property type="match status" value="2"/>
</dbReference>
<evidence type="ECO:0000256" key="5">
    <source>
        <dbReference type="ARBA" id="ARBA00022989"/>
    </source>
</evidence>
<dbReference type="InterPro" id="IPR051676">
    <property type="entry name" value="UPF0053_domain"/>
</dbReference>
<dbReference type="Proteomes" id="UP000500938">
    <property type="component" value="Chromosome"/>
</dbReference>
<keyword evidence="5 9" id="KW-1133">Transmembrane helix</keyword>
<dbReference type="GO" id="GO:0050660">
    <property type="term" value="F:flavin adenine dinucleotide binding"/>
    <property type="evidence" value="ECO:0007669"/>
    <property type="project" value="InterPro"/>
</dbReference>
<evidence type="ECO:0000256" key="4">
    <source>
        <dbReference type="ARBA" id="ARBA00022737"/>
    </source>
</evidence>
<dbReference type="Pfam" id="PF01595">
    <property type="entry name" value="CNNM"/>
    <property type="match status" value="1"/>
</dbReference>
<evidence type="ECO:0000259" key="12">
    <source>
        <dbReference type="PROSITE" id="PS51846"/>
    </source>
</evidence>